<protein>
    <submittedName>
        <fullName evidence="2">DUF485 domain-containing protein</fullName>
    </submittedName>
</protein>
<feature type="transmembrane region" description="Helical" evidence="1">
    <location>
        <begin position="61"/>
        <end position="84"/>
    </location>
</feature>
<dbReference type="PANTHER" id="PTHR38441:SF1">
    <property type="entry name" value="MEMBRANE PROTEIN"/>
    <property type="match status" value="1"/>
</dbReference>
<sequence>MESNYNEYERIAASEEYKQFKKQKFTFIWPIVILFVLYYATLPILAAYAQEFMGTLVFGNITFGYLYGMAYYIVAWGLAFVYVVKAAGFDKKVSAILDKYLDKKGAS</sequence>
<evidence type="ECO:0000256" key="1">
    <source>
        <dbReference type="SAM" id="Phobius"/>
    </source>
</evidence>
<dbReference type="EMBL" id="CP054705">
    <property type="protein sequence ID" value="QQK76860.1"/>
    <property type="molecule type" value="Genomic_DNA"/>
</dbReference>
<dbReference type="KEGG" id="scia:HUG15_15675"/>
<keyword evidence="1" id="KW-1133">Transmembrane helix</keyword>
<dbReference type="RefSeq" id="WP_200123986.1">
    <property type="nucleotide sequence ID" value="NZ_CP054705.1"/>
</dbReference>
<dbReference type="PANTHER" id="PTHR38441">
    <property type="entry name" value="INTEGRAL MEMBRANE PROTEIN-RELATED"/>
    <property type="match status" value="1"/>
</dbReference>
<evidence type="ECO:0000313" key="3">
    <source>
        <dbReference type="Proteomes" id="UP000595823"/>
    </source>
</evidence>
<gene>
    <name evidence="2" type="ORF">HUG15_15675</name>
</gene>
<feature type="transmembrane region" description="Helical" evidence="1">
    <location>
        <begin position="27"/>
        <end position="49"/>
    </location>
</feature>
<dbReference type="Pfam" id="PF04341">
    <property type="entry name" value="DUF485"/>
    <property type="match status" value="1"/>
</dbReference>
<reference evidence="2 3" key="1">
    <citation type="submission" date="2020-06" db="EMBL/GenBank/DDBJ databases">
        <title>Genomic analysis of Salicibibacter sp. NKC5-3.</title>
        <authorList>
            <person name="Oh Y.J."/>
        </authorList>
    </citation>
    <scope>NUCLEOTIDE SEQUENCE [LARGE SCALE GENOMIC DNA]</scope>
    <source>
        <strain evidence="2 3">NKC5-3</strain>
    </source>
</reference>
<organism evidence="2 3">
    <name type="scientific">Salicibibacter cibarius</name>
    <dbReference type="NCBI Taxonomy" id="2743000"/>
    <lineage>
        <taxon>Bacteria</taxon>
        <taxon>Bacillati</taxon>
        <taxon>Bacillota</taxon>
        <taxon>Bacilli</taxon>
        <taxon>Bacillales</taxon>
        <taxon>Bacillaceae</taxon>
        <taxon>Salicibibacter</taxon>
    </lineage>
</organism>
<proteinExistence type="predicted"/>
<keyword evidence="1" id="KW-0472">Membrane</keyword>
<dbReference type="Proteomes" id="UP000595823">
    <property type="component" value="Chromosome"/>
</dbReference>
<dbReference type="InterPro" id="IPR007436">
    <property type="entry name" value="DUF485"/>
</dbReference>
<evidence type="ECO:0000313" key="2">
    <source>
        <dbReference type="EMBL" id="QQK76860.1"/>
    </source>
</evidence>
<keyword evidence="1" id="KW-0812">Transmembrane</keyword>
<keyword evidence="3" id="KW-1185">Reference proteome</keyword>
<name>A0A7T6Z4I8_9BACI</name>
<accession>A0A7T6Z4I8</accession>
<dbReference type="AlphaFoldDB" id="A0A7T6Z4I8"/>